<proteinExistence type="predicted"/>
<reference evidence="8" key="1">
    <citation type="submission" date="2016-12" db="EMBL/GenBank/DDBJ databases">
        <authorList>
            <person name="Meng X."/>
        </authorList>
    </citation>
    <scope>NUCLEOTIDE SEQUENCE [LARGE SCALE GENOMIC DNA]</scope>
    <source>
        <strain evidence="8">DSM 19116</strain>
    </source>
</reference>
<dbReference type="InterPro" id="IPR011701">
    <property type="entry name" value="MFS"/>
</dbReference>
<dbReference type="InterPro" id="IPR051788">
    <property type="entry name" value="MFS_Transporter"/>
</dbReference>
<keyword evidence="4 5" id="KW-0472">Membrane</keyword>
<dbReference type="Gene3D" id="1.20.1250.20">
    <property type="entry name" value="MFS general substrate transporter like domains"/>
    <property type="match status" value="2"/>
</dbReference>
<dbReference type="AlphaFoldDB" id="A0A1Q5PZ91"/>
<feature type="transmembrane region" description="Helical" evidence="5">
    <location>
        <begin position="167"/>
        <end position="188"/>
    </location>
</feature>
<feature type="transmembrane region" description="Helical" evidence="5">
    <location>
        <begin position="42"/>
        <end position="63"/>
    </location>
</feature>
<dbReference type="Proteomes" id="UP000185628">
    <property type="component" value="Unassembled WGS sequence"/>
</dbReference>
<protein>
    <submittedName>
        <fullName evidence="7">MFS transporter</fullName>
    </submittedName>
</protein>
<evidence type="ECO:0000256" key="4">
    <source>
        <dbReference type="ARBA" id="ARBA00023136"/>
    </source>
</evidence>
<dbReference type="GO" id="GO:0022857">
    <property type="term" value="F:transmembrane transporter activity"/>
    <property type="evidence" value="ECO:0007669"/>
    <property type="project" value="InterPro"/>
</dbReference>
<evidence type="ECO:0000256" key="5">
    <source>
        <dbReference type="SAM" id="Phobius"/>
    </source>
</evidence>
<dbReference type="Pfam" id="PF07690">
    <property type="entry name" value="MFS_1"/>
    <property type="match status" value="1"/>
</dbReference>
<evidence type="ECO:0000256" key="3">
    <source>
        <dbReference type="ARBA" id="ARBA00022989"/>
    </source>
</evidence>
<keyword evidence="3 5" id="KW-1133">Transmembrane helix</keyword>
<organism evidence="7 8">
    <name type="scientific">Bowdeniella nasicola</name>
    <dbReference type="NCBI Taxonomy" id="208480"/>
    <lineage>
        <taxon>Bacteria</taxon>
        <taxon>Bacillati</taxon>
        <taxon>Actinomycetota</taxon>
        <taxon>Actinomycetes</taxon>
        <taxon>Actinomycetales</taxon>
        <taxon>Actinomycetaceae</taxon>
        <taxon>Bowdeniella</taxon>
    </lineage>
</organism>
<dbReference type="RefSeq" id="WP_073717598.1">
    <property type="nucleotide sequence ID" value="NZ_MQVR01000120.1"/>
</dbReference>
<keyword evidence="2 5" id="KW-0812">Transmembrane</keyword>
<feature type="domain" description="Major facilitator superfamily (MFS) profile" evidence="6">
    <location>
        <begin position="211"/>
        <end position="393"/>
    </location>
</feature>
<feature type="transmembrane region" description="Helical" evidence="5">
    <location>
        <begin position="12"/>
        <end position="30"/>
    </location>
</feature>
<sequence length="393" mass="40377">MSTPAPHLRRARLGVNILFLTNGALFANLLPRYPMVKDLLGVDATIFGLLVACFPFGAMIAGLTAGKVIRRFSSATTAMVGTYVVAIALLIASLALEASPFLFALAMFVGGGADAIVDVGQNAHGMRVQRGYGRSIINSFHAAWSAGAVIGGLMGSAATGLKVALHVHLGVSGVMFCAAAYVAGRLALPGPDTPEIEEHEDAGANVPSYRSALLIMAALSIVALSGTFVEDAGSTWSALFLRDIVGATGGIVGLGYVAMVAAQFVGRMTGDRFTDRYGARAVARVGAFLIATGMTLMLLWPNTATTLSAFALAGFGCATLVPAAFDAADRIPGLPEGTGLTMIGWTMRLAFLSGPPLVGLITDAVGLRIGLAIVPLGAIALVFASRVLPRRAG</sequence>
<evidence type="ECO:0000313" key="8">
    <source>
        <dbReference type="Proteomes" id="UP000185628"/>
    </source>
</evidence>
<comment type="subcellular location">
    <subcellularLocation>
        <location evidence="1">Cell membrane</location>
        <topology evidence="1">Multi-pass membrane protein</topology>
    </subcellularLocation>
</comment>
<dbReference type="InterPro" id="IPR036259">
    <property type="entry name" value="MFS_trans_sf"/>
</dbReference>
<dbReference type="EMBL" id="MQVR01000120">
    <property type="protein sequence ID" value="OKL52934.1"/>
    <property type="molecule type" value="Genomic_DNA"/>
</dbReference>
<accession>A0A1Q5PZ91</accession>
<gene>
    <name evidence="7" type="ORF">BSZ39_12255</name>
</gene>
<dbReference type="OrthoDB" id="151222at2"/>
<feature type="transmembrane region" description="Helical" evidence="5">
    <location>
        <begin position="367"/>
        <end position="388"/>
    </location>
</feature>
<feature type="transmembrane region" description="Helical" evidence="5">
    <location>
        <begin position="140"/>
        <end position="161"/>
    </location>
</feature>
<dbReference type="SUPFAM" id="SSF103473">
    <property type="entry name" value="MFS general substrate transporter"/>
    <property type="match status" value="1"/>
</dbReference>
<feature type="transmembrane region" description="Helical" evidence="5">
    <location>
        <begin position="277"/>
        <end position="300"/>
    </location>
</feature>
<feature type="transmembrane region" description="Helical" evidence="5">
    <location>
        <begin position="209"/>
        <end position="229"/>
    </location>
</feature>
<keyword evidence="8" id="KW-1185">Reference proteome</keyword>
<dbReference type="PROSITE" id="PS50850">
    <property type="entry name" value="MFS"/>
    <property type="match status" value="1"/>
</dbReference>
<dbReference type="CDD" id="cd17393">
    <property type="entry name" value="MFS_MosC_like"/>
    <property type="match status" value="1"/>
</dbReference>
<dbReference type="PANTHER" id="PTHR23514:SF13">
    <property type="entry name" value="INNER MEMBRANE PROTEIN YBJJ"/>
    <property type="match status" value="1"/>
</dbReference>
<evidence type="ECO:0000259" key="6">
    <source>
        <dbReference type="PROSITE" id="PS50850"/>
    </source>
</evidence>
<dbReference type="InterPro" id="IPR020846">
    <property type="entry name" value="MFS_dom"/>
</dbReference>
<comment type="caution">
    <text evidence="7">The sequence shown here is derived from an EMBL/GenBank/DDBJ whole genome shotgun (WGS) entry which is preliminary data.</text>
</comment>
<feature type="transmembrane region" description="Helical" evidence="5">
    <location>
        <begin position="101"/>
        <end position="119"/>
    </location>
</feature>
<feature type="transmembrane region" description="Helical" evidence="5">
    <location>
        <begin position="75"/>
        <end position="95"/>
    </location>
</feature>
<feature type="transmembrane region" description="Helical" evidence="5">
    <location>
        <begin position="244"/>
        <end position="265"/>
    </location>
</feature>
<dbReference type="PANTHER" id="PTHR23514">
    <property type="entry name" value="BYPASS OF STOP CODON PROTEIN 6"/>
    <property type="match status" value="1"/>
</dbReference>
<evidence type="ECO:0000256" key="1">
    <source>
        <dbReference type="ARBA" id="ARBA00004651"/>
    </source>
</evidence>
<evidence type="ECO:0000256" key="2">
    <source>
        <dbReference type="ARBA" id="ARBA00022692"/>
    </source>
</evidence>
<dbReference type="GO" id="GO:0005886">
    <property type="term" value="C:plasma membrane"/>
    <property type="evidence" value="ECO:0007669"/>
    <property type="project" value="UniProtKB-SubCell"/>
</dbReference>
<evidence type="ECO:0000313" key="7">
    <source>
        <dbReference type="EMBL" id="OKL52934.1"/>
    </source>
</evidence>
<name>A0A1Q5PZ91_9ACTO</name>